<keyword evidence="3" id="KW-1185">Reference proteome</keyword>
<dbReference type="Proteomes" id="UP001165069">
    <property type="component" value="Unassembled WGS sequence"/>
</dbReference>
<evidence type="ECO:0000313" key="3">
    <source>
        <dbReference type="Proteomes" id="UP001165069"/>
    </source>
</evidence>
<dbReference type="InterPro" id="IPR045659">
    <property type="entry name" value="LptD_2"/>
</dbReference>
<dbReference type="InterPro" id="IPR050218">
    <property type="entry name" value="LptD"/>
</dbReference>
<name>A0ABQ5QCR2_9BACT</name>
<reference evidence="2 3" key="1">
    <citation type="journal article" date="2023" name="Antonie Van Leeuwenhoek">
        <title>Mesoterricola silvestris gen. nov., sp. nov., Mesoterricola sediminis sp. nov., Geothrix oryzae sp. nov., Geothrix edaphica sp. nov., Geothrix rubra sp. nov., and Geothrix limicola sp. nov., six novel members of Acidobacteriota isolated from soils.</title>
        <authorList>
            <person name="Itoh H."/>
            <person name="Sugisawa Y."/>
            <person name="Mise K."/>
            <person name="Xu Z."/>
            <person name="Kuniyasu M."/>
            <person name="Ushijima N."/>
            <person name="Kawano K."/>
            <person name="Kobayashi E."/>
            <person name="Shiratori Y."/>
            <person name="Masuda Y."/>
            <person name="Senoo K."/>
        </authorList>
    </citation>
    <scope>NUCLEOTIDE SEQUENCE [LARGE SCALE GENOMIC DNA]</scope>
    <source>
        <strain evidence="2 3">Red804</strain>
    </source>
</reference>
<sequence>MNRSWMLGAVSALLVAQELPPAPALQPLDAPTPAELLPLRPFQIERGPGNSRVPFAYRGEGVKEDGDLWVLEQGAIQAEGLLLLADRIEYRISEGRLSATGHIRLEGPDLRLRCERLQMDWKMRSGEAWALQMDLPPTWTLRSAHVAFTTLRTWAFDDVELSPCPEENPGWKAKVSTFKVDLDGFATMWNARIQLGLIPLIYYLPYAVYPARAERTSGLLPPRLGMSSAFGTTVGLSYYQVLGDSVDATFSPDYFTKEGTLWGGDVRWHPDLTHEGSASGETIQQRTLNERRYRYSLKEVWQREDGWQLTADINQASDNLVDADFGKGIANLGTTSFDSALYLGRNFTFGSLSLSAAEQRSFFFTSNQGDPFYSPDFLDSLRRQTLPQAEFRFFPVALFGPLYLDGGLRLGRFAYRIESENNPALDHTYAWNREDANTRLHGRLGQWGPFRADFELMGRATHYSSSLRAPIFDPNGGANDTVVNLKDPTVSPFQVDGNASSRYLISSHLRFSGPQVGRSFKEVSLLGYTGELKHVVEPFFGFTETSRYGEDGMLPRFDAVDAFPGVNESASGERSFEVGFKQHLLGRPGSGTGFADLARLQISTRYHASPIILSDGRYKQGWSSVDTDLDVEPDDRWRINLRRSSEIGAGGSDDALSLDVKAKDGGHFNLAYFSTGLNRFLLPQKGLQFGGLHRIWDDRLRLEFTANYDFRSRGFASSQVALAFVQPCVAYVLKYTHVALNTTLVSGGREDRVDLSLNLRGLGDLFSFRH</sequence>
<feature type="domain" description="LPS-assembly protein LptD central" evidence="1">
    <location>
        <begin position="192"/>
        <end position="357"/>
    </location>
</feature>
<accession>A0ABQ5QCR2</accession>
<dbReference type="PANTHER" id="PTHR30189:SF1">
    <property type="entry name" value="LPS-ASSEMBLY PROTEIN LPTD"/>
    <property type="match status" value="1"/>
</dbReference>
<organism evidence="2 3">
    <name type="scientific">Geothrix limicola</name>
    <dbReference type="NCBI Taxonomy" id="2927978"/>
    <lineage>
        <taxon>Bacteria</taxon>
        <taxon>Pseudomonadati</taxon>
        <taxon>Acidobacteriota</taxon>
        <taxon>Holophagae</taxon>
        <taxon>Holophagales</taxon>
        <taxon>Holophagaceae</taxon>
        <taxon>Geothrix</taxon>
    </lineage>
</organism>
<proteinExistence type="predicted"/>
<comment type="caution">
    <text evidence="2">The sequence shown here is derived from an EMBL/GenBank/DDBJ whole genome shotgun (WGS) entry which is preliminary data.</text>
</comment>
<evidence type="ECO:0000313" key="2">
    <source>
        <dbReference type="EMBL" id="GLH72349.1"/>
    </source>
</evidence>
<protein>
    <recommendedName>
        <fullName evidence="1">LPS-assembly protein LptD central domain-containing protein</fullName>
    </recommendedName>
</protein>
<dbReference type="PANTHER" id="PTHR30189">
    <property type="entry name" value="LPS-ASSEMBLY PROTEIN"/>
    <property type="match status" value="1"/>
</dbReference>
<dbReference type="Pfam" id="PF19838">
    <property type="entry name" value="LptD_2"/>
    <property type="match status" value="1"/>
</dbReference>
<dbReference type="RefSeq" id="WP_285570793.1">
    <property type="nucleotide sequence ID" value="NZ_BSDE01000001.1"/>
</dbReference>
<gene>
    <name evidence="2" type="ORF">GETHLI_08510</name>
</gene>
<dbReference type="EMBL" id="BSDE01000001">
    <property type="protein sequence ID" value="GLH72349.1"/>
    <property type="molecule type" value="Genomic_DNA"/>
</dbReference>
<evidence type="ECO:0000259" key="1">
    <source>
        <dbReference type="Pfam" id="PF19838"/>
    </source>
</evidence>